<evidence type="ECO:0000313" key="3">
    <source>
        <dbReference type="Proteomes" id="UP000681594"/>
    </source>
</evidence>
<dbReference type="Gene3D" id="3.30.1540.10">
    <property type="entry name" value="formyl-coa transferase, domain 3"/>
    <property type="match status" value="1"/>
</dbReference>
<dbReference type="RefSeq" id="WP_209378086.1">
    <property type="nucleotide sequence ID" value="NZ_JAGIZB010000002.1"/>
</dbReference>
<dbReference type="Proteomes" id="UP000681594">
    <property type="component" value="Unassembled WGS sequence"/>
</dbReference>
<dbReference type="Pfam" id="PF02515">
    <property type="entry name" value="CoA_transf_3"/>
    <property type="match status" value="1"/>
</dbReference>
<dbReference type="InterPro" id="IPR023606">
    <property type="entry name" value="CoA-Trfase_III_dom_1_sf"/>
</dbReference>
<accession>A0ABS4ABD5</accession>
<gene>
    <name evidence="2" type="ORF">J8J14_03310</name>
</gene>
<dbReference type="SUPFAM" id="SSF89796">
    <property type="entry name" value="CoA-transferase family III (CaiB/BaiF)"/>
    <property type="match status" value="1"/>
</dbReference>
<dbReference type="PANTHER" id="PTHR48207:SF3">
    <property type="entry name" value="SUCCINATE--HYDROXYMETHYLGLUTARATE COA-TRANSFERASE"/>
    <property type="match status" value="1"/>
</dbReference>
<evidence type="ECO:0000256" key="1">
    <source>
        <dbReference type="ARBA" id="ARBA00022679"/>
    </source>
</evidence>
<reference evidence="2 3" key="1">
    <citation type="submission" date="2021-03" db="EMBL/GenBank/DDBJ databases">
        <authorList>
            <person name="So Y."/>
        </authorList>
    </citation>
    <scope>NUCLEOTIDE SEQUENCE [LARGE SCALE GENOMIC DNA]</scope>
    <source>
        <strain evidence="2 3">SSH11</strain>
    </source>
</reference>
<dbReference type="Gene3D" id="3.40.50.10540">
    <property type="entry name" value="Crotonobetainyl-coa:carnitine coa-transferase, domain 1"/>
    <property type="match status" value="1"/>
</dbReference>
<protein>
    <submittedName>
        <fullName evidence="2">CoA transferase</fullName>
    </submittedName>
</protein>
<comment type="caution">
    <text evidence="2">The sequence shown here is derived from an EMBL/GenBank/DDBJ whole genome shotgun (WGS) entry which is preliminary data.</text>
</comment>
<keyword evidence="1 2" id="KW-0808">Transferase</keyword>
<dbReference type="PANTHER" id="PTHR48207">
    <property type="entry name" value="SUCCINATE--HYDROXYMETHYLGLUTARATE COA-TRANSFERASE"/>
    <property type="match status" value="1"/>
</dbReference>
<proteinExistence type="predicted"/>
<dbReference type="EMBL" id="JAGIZB010000002">
    <property type="protein sequence ID" value="MBP0443798.1"/>
    <property type="molecule type" value="Genomic_DNA"/>
</dbReference>
<keyword evidence="3" id="KW-1185">Reference proteome</keyword>
<evidence type="ECO:0000313" key="2">
    <source>
        <dbReference type="EMBL" id="MBP0443798.1"/>
    </source>
</evidence>
<name>A0ABS4ABD5_9PROT</name>
<dbReference type="GO" id="GO:0016740">
    <property type="term" value="F:transferase activity"/>
    <property type="evidence" value="ECO:0007669"/>
    <property type="project" value="UniProtKB-KW"/>
</dbReference>
<dbReference type="InterPro" id="IPR003673">
    <property type="entry name" value="CoA-Trfase_fam_III"/>
</dbReference>
<dbReference type="InterPro" id="IPR050483">
    <property type="entry name" value="CoA-transferase_III_domain"/>
</dbReference>
<dbReference type="InterPro" id="IPR044855">
    <property type="entry name" value="CoA-Trfase_III_dom3_sf"/>
</dbReference>
<sequence>MDDAAAPALGPLAGMKVLDLSRVLAAPWATQILGDLGAEVLKVEQPGKGDDTRGWGPPFLEDGSDRPDAAYYLCANRNKRSIAIDFSRPEGAALVRRLAAEADILVENFRTGGLAKYGLDAPALLAANPRLIYCSITGFGQSGPYASRGGYDFLIQGMSGLMSVTGRPEGEAGEGPLKVGLPVSDLFTGLYAAISILAALNHRTRSGEGQHIDCALLDSQVALLVNQAMNYLVGGEVPRRLGNAHPNVVPYRDFAAADDYILVACGSDGQFRALCTLLGREDLANDPRYATNAGRLRDRRRLELEIAHAIAPWRAAELLAAMAEAGVPGGPINTIDQVLSDPQIIAREMLQVMRRDDGTEVTVIGFPGRLSRSPASYRLAPPRLGQDTRAVLATELGLSEAEIEALRAAGVVAMGGPMRQDSEAERTA</sequence>
<organism evidence="2 3">
    <name type="scientific">Pararoseomonas baculiformis</name>
    <dbReference type="NCBI Taxonomy" id="2820812"/>
    <lineage>
        <taxon>Bacteria</taxon>
        <taxon>Pseudomonadati</taxon>
        <taxon>Pseudomonadota</taxon>
        <taxon>Alphaproteobacteria</taxon>
        <taxon>Acetobacterales</taxon>
        <taxon>Acetobacteraceae</taxon>
        <taxon>Pararoseomonas</taxon>
    </lineage>
</organism>